<gene>
    <name evidence="1" type="ORF">SAMN05421578_1316</name>
</gene>
<sequence length="136" mass="14824">MYSQPKQGGEIWEGDSIQFAVSAGMPGENLQWYEYGMALTSQGPELYRWMAPQGIETGSIVSPILQVTRDEVAKDTIYQLALPWGELAPIVPSDGILSLSIVVNENDGNGRKGYVEWGSGVGSSKQSSLFKPIQLE</sequence>
<reference evidence="1 2" key="1">
    <citation type="submission" date="2017-01" db="EMBL/GenBank/DDBJ databases">
        <authorList>
            <person name="Varghese N."/>
            <person name="Submissions S."/>
        </authorList>
    </citation>
    <scope>NUCLEOTIDE SEQUENCE [LARGE SCALE GENOMIC DNA]</scope>
    <source>
        <strain evidence="1 2">ATCC 23464</strain>
    </source>
</reference>
<comment type="caution">
    <text evidence="1">The sequence shown here is derived from an EMBL/GenBank/DDBJ whole genome shotgun (WGS) entry which is preliminary data.</text>
</comment>
<proteinExistence type="predicted"/>
<protein>
    <recommendedName>
        <fullName evidence="3">Carbohydrate-binding domain-containing protein</fullName>
    </recommendedName>
</protein>
<organism evidence="1 2">
    <name type="scientific">Paenibacillus macquariensis</name>
    <dbReference type="NCBI Taxonomy" id="948756"/>
    <lineage>
        <taxon>Bacteria</taxon>
        <taxon>Bacillati</taxon>
        <taxon>Bacillota</taxon>
        <taxon>Bacilli</taxon>
        <taxon>Bacillales</taxon>
        <taxon>Paenibacillaceae</taxon>
        <taxon>Paenibacillus</taxon>
    </lineage>
</organism>
<evidence type="ECO:0000313" key="1">
    <source>
        <dbReference type="EMBL" id="SIR67446.1"/>
    </source>
</evidence>
<evidence type="ECO:0000313" key="2">
    <source>
        <dbReference type="Proteomes" id="UP000186666"/>
    </source>
</evidence>
<dbReference type="Gene3D" id="2.60.40.1190">
    <property type="match status" value="1"/>
</dbReference>
<dbReference type="Proteomes" id="UP000186666">
    <property type="component" value="Unassembled WGS sequence"/>
</dbReference>
<evidence type="ECO:0008006" key="3">
    <source>
        <dbReference type="Google" id="ProtNLM"/>
    </source>
</evidence>
<dbReference type="SUPFAM" id="SSF49344">
    <property type="entry name" value="CBD9-like"/>
    <property type="match status" value="1"/>
</dbReference>
<name>A0ABY1KDS0_9BACL</name>
<dbReference type="CDD" id="cd09621">
    <property type="entry name" value="CBM9_like_5"/>
    <property type="match status" value="1"/>
</dbReference>
<accession>A0ABY1KDS0</accession>
<dbReference type="RefSeq" id="WP_139331770.1">
    <property type="nucleotide sequence ID" value="NZ_FTNK01000031.1"/>
</dbReference>
<dbReference type="EMBL" id="FTNK01000031">
    <property type="protein sequence ID" value="SIR67446.1"/>
    <property type="molecule type" value="Genomic_DNA"/>
</dbReference>
<keyword evidence="2" id="KW-1185">Reference proteome</keyword>